<feature type="region of interest" description="Disordered" evidence="2">
    <location>
        <begin position="352"/>
        <end position="376"/>
    </location>
</feature>
<comment type="caution">
    <text evidence="3">The sequence shown here is derived from an EMBL/GenBank/DDBJ whole genome shotgun (WGS) entry which is preliminary data.</text>
</comment>
<sequence>MKKALEGVKILDFSRVLAGPYCTMLLADMGAEVIKVERPGSGDDSRHFGPYQKGESAYYSLLNRGKKSIEINLKDEQDLEIIRNLIREVDIVVENYRPGIMEKFGLDYDSVKALNPNIIYTSISGFGQNGPYKERPAYDLVAQAMGGMMSITGYEHTPPTRTGSSLGDMSAALFATYGTLVALFHKERTGEGQFVDVAMMDSIVAMLETNVLQNTVAGINPGRVGSRHPLSTPFDAYRVKDGYIVIAIANNPLFEKLCHIMEQPELIEDERFTTDELRTSHEQELKVIIENFLSSYTVEEAESMLLDAGLPASRIQSIEEVVQDEQMKVREMLVDIEHPIAGKMTLVGNPAKLSATPADPSNAPPMLGEHNTVFKK</sequence>
<dbReference type="RefSeq" id="WP_194562328.1">
    <property type="nucleotide sequence ID" value="NZ_JADKPV010000001.1"/>
</dbReference>
<dbReference type="InterPro" id="IPR050483">
    <property type="entry name" value="CoA-transferase_III_domain"/>
</dbReference>
<dbReference type="SUPFAM" id="SSF89796">
    <property type="entry name" value="CoA-transferase family III (CaiB/BaiF)"/>
    <property type="match status" value="1"/>
</dbReference>
<evidence type="ECO:0000313" key="4">
    <source>
        <dbReference type="Proteomes" id="UP000622653"/>
    </source>
</evidence>
<keyword evidence="4" id="KW-1185">Reference proteome</keyword>
<evidence type="ECO:0000313" key="3">
    <source>
        <dbReference type="EMBL" id="MBF4500918.1"/>
    </source>
</evidence>
<dbReference type="GO" id="GO:0008410">
    <property type="term" value="F:CoA-transferase activity"/>
    <property type="evidence" value="ECO:0007669"/>
    <property type="project" value="TreeGrafter"/>
</dbReference>
<name>A0A8J7GL56_9BACL</name>
<dbReference type="AlphaFoldDB" id="A0A8J7GL56"/>
<dbReference type="PANTHER" id="PTHR48207">
    <property type="entry name" value="SUCCINATE--HYDROXYMETHYLGLUTARATE COA-TRANSFERASE"/>
    <property type="match status" value="1"/>
</dbReference>
<dbReference type="InterPro" id="IPR003673">
    <property type="entry name" value="CoA-Trfase_fam_III"/>
</dbReference>
<organism evidence="3 4">
    <name type="scientific">Savagea serpentis</name>
    <dbReference type="NCBI Taxonomy" id="2785297"/>
    <lineage>
        <taxon>Bacteria</taxon>
        <taxon>Bacillati</taxon>
        <taxon>Bacillota</taxon>
        <taxon>Bacilli</taxon>
        <taxon>Bacillales</taxon>
        <taxon>Caryophanaceae</taxon>
        <taxon>Savagea</taxon>
    </lineage>
</organism>
<proteinExistence type="predicted"/>
<dbReference type="Gene3D" id="3.40.50.10540">
    <property type="entry name" value="Crotonobetainyl-coa:carnitine coa-transferase, domain 1"/>
    <property type="match status" value="1"/>
</dbReference>
<dbReference type="Proteomes" id="UP000622653">
    <property type="component" value="Unassembled WGS sequence"/>
</dbReference>
<dbReference type="InterPro" id="IPR023606">
    <property type="entry name" value="CoA-Trfase_III_dom_1_sf"/>
</dbReference>
<protein>
    <submittedName>
        <fullName evidence="3">CoA transferase</fullName>
    </submittedName>
</protein>
<dbReference type="PANTHER" id="PTHR48207:SF3">
    <property type="entry name" value="SUCCINATE--HYDROXYMETHYLGLUTARATE COA-TRANSFERASE"/>
    <property type="match status" value="1"/>
</dbReference>
<evidence type="ECO:0000256" key="1">
    <source>
        <dbReference type="ARBA" id="ARBA00022679"/>
    </source>
</evidence>
<dbReference type="Gene3D" id="3.30.1540.10">
    <property type="entry name" value="formyl-coa transferase, domain 3"/>
    <property type="match status" value="1"/>
</dbReference>
<dbReference type="Pfam" id="PF02515">
    <property type="entry name" value="CoA_transf_3"/>
    <property type="match status" value="1"/>
</dbReference>
<evidence type="ECO:0000256" key="2">
    <source>
        <dbReference type="SAM" id="MobiDB-lite"/>
    </source>
</evidence>
<dbReference type="InterPro" id="IPR044855">
    <property type="entry name" value="CoA-Trfase_III_dom3_sf"/>
</dbReference>
<reference evidence="3" key="1">
    <citation type="submission" date="2020-11" db="EMBL/GenBank/DDBJ databases">
        <title>Multidrug resistant novel bacterium Savagea serpentis sp. nov., isolated from the scats of a vine snake (Ahaetulla nasuta).</title>
        <authorList>
            <person name="Venkata Ramana V."/>
            <person name="Vikas Patil S."/>
            <person name="Yogita Lugani V."/>
        </authorList>
    </citation>
    <scope>NUCLEOTIDE SEQUENCE</scope>
    <source>
        <strain evidence="3">SN6</strain>
    </source>
</reference>
<accession>A0A8J7GL56</accession>
<gene>
    <name evidence="3" type="ORF">IRY55_06015</name>
</gene>
<keyword evidence="1 3" id="KW-0808">Transferase</keyword>
<dbReference type="EMBL" id="JADKPV010000001">
    <property type="protein sequence ID" value="MBF4500918.1"/>
    <property type="molecule type" value="Genomic_DNA"/>
</dbReference>